<comment type="caution">
    <text evidence="2">The sequence shown here is derived from an EMBL/GenBank/DDBJ whole genome shotgun (WGS) entry which is preliminary data.</text>
</comment>
<dbReference type="RefSeq" id="WP_117895116.1">
    <property type="nucleotide sequence ID" value="NZ_CABJCV010000011.1"/>
</dbReference>
<evidence type="ECO:0000256" key="1">
    <source>
        <dbReference type="SAM" id="Phobius"/>
    </source>
</evidence>
<dbReference type="GeneID" id="83015734"/>
<dbReference type="Proteomes" id="UP000284178">
    <property type="component" value="Unassembled WGS sequence"/>
</dbReference>
<keyword evidence="3" id="KW-1185">Reference proteome</keyword>
<evidence type="ECO:0000313" key="3">
    <source>
        <dbReference type="Proteomes" id="UP000284178"/>
    </source>
</evidence>
<accession>A0A412FZE7</accession>
<protein>
    <submittedName>
        <fullName evidence="2">Uncharacterized protein</fullName>
    </submittedName>
</protein>
<proteinExistence type="predicted"/>
<feature type="transmembrane region" description="Helical" evidence="1">
    <location>
        <begin position="83"/>
        <end position="101"/>
    </location>
</feature>
<feature type="transmembrane region" description="Helical" evidence="1">
    <location>
        <begin position="12"/>
        <end position="30"/>
    </location>
</feature>
<gene>
    <name evidence="2" type="ORF">DWY25_10005</name>
</gene>
<feature type="transmembrane region" description="Helical" evidence="1">
    <location>
        <begin position="126"/>
        <end position="149"/>
    </location>
</feature>
<feature type="transmembrane region" description="Helical" evidence="1">
    <location>
        <begin position="161"/>
        <end position="180"/>
    </location>
</feature>
<dbReference type="EMBL" id="QRUP01000011">
    <property type="protein sequence ID" value="RGR73551.1"/>
    <property type="molecule type" value="Genomic_DNA"/>
</dbReference>
<sequence length="215" mass="24174">MKQLKDRIISAAILFSVILAGVCVVWWGYAPQYQEILGTSPSSPMLQKPSSALVFTVLTAGLTTGIFVFLFRKKLPFFKLRTASAVILILLLFVKIMKIWANDRDLTFALALLSPFSMKFMASRDWLWTDVSVAFCLTWTLCGILLFVLLVRKQVHWTWTAVRMTILANVFAIGTIHGGLRSLYPYVLEILVWLSIGEQGIQALQKWINQGKGGS</sequence>
<dbReference type="AlphaFoldDB" id="A0A412FZE7"/>
<feature type="transmembrane region" description="Helical" evidence="1">
    <location>
        <begin position="50"/>
        <end position="71"/>
    </location>
</feature>
<reference evidence="2 3" key="1">
    <citation type="submission" date="2018-08" db="EMBL/GenBank/DDBJ databases">
        <title>A genome reference for cultivated species of the human gut microbiota.</title>
        <authorList>
            <person name="Zou Y."/>
            <person name="Xue W."/>
            <person name="Luo G."/>
        </authorList>
    </citation>
    <scope>NUCLEOTIDE SEQUENCE [LARGE SCALE GENOMIC DNA]</scope>
    <source>
        <strain evidence="2 3">AF24-29</strain>
    </source>
</reference>
<keyword evidence="1" id="KW-1133">Transmembrane helix</keyword>
<keyword evidence="1" id="KW-0472">Membrane</keyword>
<evidence type="ECO:0000313" key="2">
    <source>
        <dbReference type="EMBL" id="RGR73551.1"/>
    </source>
</evidence>
<keyword evidence="1" id="KW-0812">Transmembrane</keyword>
<name>A0A412FZE7_9FIRM</name>
<organism evidence="2 3">
    <name type="scientific">Holdemania filiformis</name>
    <dbReference type="NCBI Taxonomy" id="61171"/>
    <lineage>
        <taxon>Bacteria</taxon>
        <taxon>Bacillati</taxon>
        <taxon>Bacillota</taxon>
        <taxon>Erysipelotrichia</taxon>
        <taxon>Erysipelotrichales</taxon>
        <taxon>Erysipelotrichaceae</taxon>
        <taxon>Holdemania</taxon>
    </lineage>
</organism>